<dbReference type="EMBL" id="PJMW01000002">
    <property type="protein sequence ID" value="PKV77184.1"/>
    <property type="molecule type" value="Genomic_DNA"/>
</dbReference>
<reference evidence="2 3" key="1">
    <citation type="submission" date="2017-12" db="EMBL/GenBank/DDBJ databases">
        <title>Sequencing the genomes of 1000 Actinobacteria strains.</title>
        <authorList>
            <person name="Klenk H.-P."/>
        </authorList>
    </citation>
    <scope>NUCLEOTIDE SEQUENCE [LARGE SCALE GENOMIC DNA]</scope>
    <source>
        <strain evidence="2 3">DSM 44489</strain>
    </source>
</reference>
<comment type="caution">
    <text evidence="2">The sequence shown here is derived from an EMBL/GenBank/DDBJ whole genome shotgun (WGS) entry which is preliminary data.</text>
</comment>
<protein>
    <recommendedName>
        <fullName evidence="4">PPE family protein</fullName>
    </recommendedName>
</protein>
<dbReference type="RefSeq" id="WP_101463900.1">
    <property type="nucleotide sequence ID" value="NZ_PJMW01000002.1"/>
</dbReference>
<evidence type="ECO:0000256" key="1">
    <source>
        <dbReference type="SAM" id="MobiDB-lite"/>
    </source>
</evidence>
<organism evidence="2 3">
    <name type="scientific">Nocardia fluminea</name>
    <dbReference type="NCBI Taxonomy" id="134984"/>
    <lineage>
        <taxon>Bacteria</taxon>
        <taxon>Bacillati</taxon>
        <taxon>Actinomycetota</taxon>
        <taxon>Actinomycetes</taxon>
        <taxon>Mycobacteriales</taxon>
        <taxon>Nocardiaceae</taxon>
        <taxon>Nocardia</taxon>
    </lineage>
</organism>
<evidence type="ECO:0000313" key="2">
    <source>
        <dbReference type="EMBL" id="PKV77184.1"/>
    </source>
</evidence>
<accession>A0A2N3V6C7</accession>
<evidence type="ECO:0008006" key="4">
    <source>
        <dbReference type="Google" id="ProtNLM"/>
    </source>
</evidence>
<feature type="region of interest" description="Disordered" evidence="1">
    <location>
        <begin position="205"/>
        <end position="408"/>
    </location>
</feature>
<sequence length="447" mass="44415">MTYEDYKSKVIAAQEQWNTERAKIYDRQLAGNYATIFGGDLQPPHITTPDNYDSMSLEQMQAAVAAMKPQLVDDAVTAWANIGGALMGTFVGFNQQFARTVTGAGGHSGWTGAAASAAVAAVNNYAQQSIPLSQAATAISLKLAEMRTGIEQTQALMPGLTERTNVTGKSLPADGVMKVDDHNRDEATQEGRRILRSVYSQVAGQTDNGVPFLPTAPTIAGDDGGPGSTPDTNTGGTQGDSTAGGPEPEDPAAGTPGDGATPELSGTEQSSTTTSSTDLDSTTPQTTTTSQSATPTAPSTTTPASPGVTTLNSGAPGVGAPSAGAPGAGTPGAGRPTGSGPGGAGISRGGGTSTTPTPGRSTPGTPSPAAAAATGTRAGTTSGAGRGAAGMSGMGAPGAGRANADDERTKGVPDYLITQENGDLLLGADQIRTVPPVLGGDDDSAPR</sequence>
<feature type="region of interest" description="Disordered" evidence="1">
    <location>
        <begin position="164"/>
        <end position="189"/>
    </location>
</feature>
<feature type="compositionally biased region" description="Basic and acidic residues" evidence="1">
    <location>
        <begin position="177"/>
        <end position="189"/>
    </location>
</feature>
<feature type="compositionally biased region" description="Gly residues" evidence="1">
    <location>
        <begin position="382"/>
        <end position="398"/>
    </location>
</feature>
<feature type="compositionally biased region" description="Low complexity" evidence="1">
    <location>
        <begin position="353"/>
        <end position="381"/>
    </location>
</feature>
<dbReference type="Proteomes" id="UP000233766">
    <property type="component" value="Unassembled WGS sequence"/>
</dbReference>
<feature type="compositionally biased region" description="Gly residues" evidence="1">
    <location>
        <begin position="326"/>
        <end position="352"/>
    </location>
</feature>
<dbReference type="OrthoDB" id="4571792at2"/>
<dbReference type="AlphaFoldDB" id="A0A2N3V6C7"/>
<keyword evidence="3" id="KW-1185">Reference proteome</keyword>
<proteinExistence type="predicted"/>
<feature type="compositionally biased region" description="Low complexity" evidence="1">
    <location>
        <begin position="263"/>
        <end position="325"/>
    </location>
</feature>
<gene>
    <name evidence="2" type="ORF">ATK86_1513</name>
</gene>
<name>A0A2N3V6C7_9NOCA</name>
<evidence type="ECO:0000313" key="3">
    <source>
        <dbReference type="Proteomes" id="UP000233766"/>
    </source>
</evidence>